<dbReference type="Pfam" id="PF00501">
    <property type="entry name" value="AMP-binding"/>
    <property type="match status" value="1"/>
</dbReference>
<dbReference type="PROSITE" id="PS00455">
    <property type="entry name" value="AMP_BINDING"/>
    <property type="match status" value="1"/>
</dbReference>
<organism evidence="10 11">
    <name type="scientific">Koribacter versatilis (strain Ellin345)</name>
    <dbReference type="NCBI Taxonomy" id="204669"/>
    <lineage>
        <taxon>Bacteria</taxon>
        <taxon>Pseudomonadati</taxon>
        <taxon>Acidobacteriota</taxon>
        <taxon>Terriglobia</taxon>
        <taxon>Terriglobales</taxon>
        <taxon>Candidatus Korobacteraceae</taxon>
        <taxon>Candidatus Korobacter</taxon>
    </lineage>
</organism>
<dbReference type="AlphaFoldDB" id="Q1IKS8"/>
<dbReference type="Pfam" id="PF13193">
    <property type="entry name" value="AMP-binding_C"/>
    <property type="match status" value="1"/>
</dbReference>
<dbReference type="PANTHER" id="PTHR24095:SF14">
    <property type="entry name" value="ACETYL-COENZYME A SYNTHETASE 1"/>
    <property type="match status" value="1"/>
</dbReference>
<dbReference type="NCBIfam" id="NF001208">
    <property type="entry name" value="PRK00174.1"/>
    <property type="match status" value="1"/>
</dbReference>
<feature type="domain" description="AMP-binding enzyme C-terminal" evidence="8">
    <location>
        <begin position="535"/>
        <end position="613"/>
    </location>
</feature>
<dbReference type="InterPro" id="IPR042099">
    <property type="entry name" value="ANL_N_sf"/>
</dbReference>
<evidence type="ECO:0000313" key="11">
    <source>
        <dbReference type="Proteomes" id="UP000002432"/>
    </source>
</evidence>
<reference evidence="10 11" key="1">
    <citation type="journal article" date="2009" name="Appl. Environ. Microbiol.">
        <title>Three genomes from the phylum Acidobacteria provide insight into the lifestyles of these microorganisms in soils.</title>
        <authorList>
            <person name="Ward N.L."/>
            <person name="Challacombe J.F."/>
            <person name="Janssen P.H."/>
            <person name="Henrissat B."/>
            <person name="Coutinho P.M."/>
            <person name="Wu M."/>
            <person name="Xie G."/>
            <person name="Haft D.H."/>
            <person name="Sait M."/>
            <person name="Badger J."/>
            <person name="Barabote R.D."/>
            <person name="Bradley B."/>
            <person name="Brettin T.S."/>
            <person name="Brinkac L.M."/>
            <person name="Bruce D."/>
            <person name="Creasy T."/>
            <person name="Daugherty S.C."/>
            <person name="Davidsen T.M."/>
            <person name="DeBoy R.T."/>
            <person name="Detter J.C."/>
            <person name="Dodson R.J."/>
            <person name="Durkin A.S."/>
            <person name="Ganapathy A."/>
            <person name="Gwinn-Giglio M."/>
            <person name="Han C.S."/>
            <person name="Khouri H."/>
            <person name="Kiss H."/>
            <person name="Kothari S.P."/>
            <person name="Madupu R."/>
            <person name="Nelson K.E."/>
            <person name="Nelson W.C."/>
            <person name="Paulsen I."/>
            <person name="Penn K."/>
            <person name="Ren Q."/>
            <person name="Rosovitz M.J."/>
            <person name="Selengut J.D."/>
            <person name="Shrivastava S."/>
            <person name="Sullivan S.A."/>
            <person name="Tapia R."/>
            <person name="Thompson L.S."/>
            <person name="Watkins K.L."/>
            <person name="Yang Q."/>
            <person name="Yu C."/>
            <person name="Zafar N."/>
            <person name="Zhou L."/>
            <person name="Kuske C.R."/>
        </authorList>
    </citation>
    <scope>NUCLEOTIDE SEQUENCE [LARGE SCALE GENOMIC DNA]</scope>
    <source>
        <strain evidence="10 11">Ellin345</strain>
    </source>
</reference>
<dbReference type="RefSeq" id="WP_011524321.1">
    <property type="nucleotide sequence ID" value="NC_008009.1"/>
</dbReference>
<dbReference type="Proteomes" id="UP000002432">
    <property type="component" value="Chromosome"/>
</dbReference>
<dbReference type="NCBIfam" id="TIGR02188">
    <property type="entry name" value="Ac_CoA_lig_AcsA"/>
    <property type="match status" value="1"/>
</dbReference>
<dbReference type="STRING" id="204669.Acid345_3521"/>
<dbReference type="InterPro" id="IPR032387">
    <property type="entry name" value="ACAS_N"/>
</dbReference>
<feature type="domain" description="Acetyl-coenzyme A synthetase N-terminal" evidence="9">
    <location>
        <begin position="36"/>
        <end position="88"/>
    </location>
</feature>
<dbReference type="Gene3D" id="3.40.50.12780">
    <property type="entry name" value="N-terminal domain of ligase-like"/>
    <property type="match status" value="1"/>
</dbReference>
<protein>
    <recommendedName>
        <fullName evidence="6">Acetate--CoA ligase</fullName>
        <ecNumber evidence="6">6.2.1.1</ecNumber>
    </recommendedName>
</protein>
<dbReference type="Gene3D" id="3.30.300.30">
    <property type="match status" value="1"/>
</dbReference>
<accession>Q1IKS8</accession>
<dbReference type="EMBL" id="CP000360">
    <property type="protein sequence ID" value="ABF42522.1"/>
    <property type="molecule type" value="Genomic_DNA"/>
</dbReference>
<evidence type="ECO:0000259" key="7">
    <source>
        <dbReference type="Pfam" id="PF00501"/>
    </source>
</evidence>
<dbReference type="SUPFAM" id="SSF56801">
    <property type="entry name" value="Acetyl-CoA synthetase-like"/>
    <property type="match status" value="1"/>
</dbReference>
<dbReference type="InterPro" id="IPR000873">
    <property type="entry name" value="AMP-dep_synth/lig_dom"/>
</dbReference>
<dbReference type="EC" id="6.2.1.1" evidence="6"/>
<dbReference type="GO" id="GO:0019427">
    <property type="term" value="P:acetyl-CoA biosynthetic process from acetate"/>
    <property type="evidence" value="ECO:0007669"/>
    <property type="project" value="UniProtKB-UniRule"/>
</dbReference>
<keyword evidence="2 10" id="KW-0436">Ligase</keyword>
<dbReference type="Pfam" id="PF16177">
    <property type="entry name" value="ACAS_N"/>
    <property type="match status" value="1"/>
</dbReference>
<dbReference type="InterPro" id="IPR011904">
    <property type="entry name" value="Ac_CoA_lig"/>
</dbReference>
<evidence type="ECO:0000256" key="2">
    <source>
        <dbReference type="ARBA" id="ARBA00022598"/>
    </source>
</evidence>
<dbReference type="HOGENOM" id="CLU_000022_3_6_0"/>
<evidence type="ECO:0000259" key="9">
    <source>
        <dbReference type="Pfam" id="PF16177"/>
    </source>
</evidence>
<comment type="similarity">
    <text evidence="1">Belongs to the ATP-dependent AMP-binding enzyme family.</text>
</comment>
<evidence type="ECO:0000313" key="10">
    <source>
        <dbReference type="EMBL" id="ABF42522.1"/>
    </source>
</evidence>
<dbReference type="eggNOG" id="COG0365">
    <property type="taxonomic scope" value="Bacteria"/>
</dbReference>
<evidence type="ECO:0000256" key="5">
    <source>
        <dbReference type="ARBA" id="ARBA00022990"/>
    </source>
</evidence>
<feature type="domain" description="AMP-dependent synthetase/ligase" evidence="7">
    <location>
        <begin position="91"/>
        <end position="483"/>
    </location>
</feature>
<dbReference type="GO" id="GO:0016208">
    <property type="term" value="F:AMP binding"/>
    <property type="evidence" value="ECO:0007669"/>
    <property type="project" value="InterPro"/>
</dbReference>
<gene>
    <name evidence="10" type="ordered locus">Acid345_3521</name>
</gene>
<dbReference type="OrthoDB" id="9778383at2"/>
<dbReference type="InterPro" id="IPR045851">
    <property type="entry name" value="AMP-bd_C_sf"/>
</dbReference>
<evidence type="ECO:0000256" key="1">
    <source>
        <dbReference type="ARBA" id="ARBA00006432"/>
    </source>
</evidence>
<evidence type="ECO:0000256" key="4">
    <source>
        <dbReference type="ARBA" id="ARBA00022840"/>
    </source>
</evidence>
<keyword evidence="11" id="KW-1185">Reference proteome</keyword>
<dbReference type="KEGG" id="aba:Acid345_3521"/>
<proteinExistence type="inferred from homology"/>
<evidence type="ECO:0000256" key="6">
    <source>
        <dbReference type="NCBIfam" id="TIGR02188"/>
    </source>
</evidence>
<dbReference type="InterPro" id="IPR020845">
    <property type="entry name" value="AMP-binding_CS"/>
</dbReference>
<keyword evidence="3" id="KW-0547">Nucleotide-binding</keyword>
<dbReference type="FunFam" id="3.40.50.12780:FF:000001">
    <property type="entry name" value="Acetyl-coenzyme A synthetase"/>
    <property type="match status" value="1"/>
</dbReference>
<dbReference type="EnsemblBacteria" id="ABF42522">
    <property type="protein sequence ID" value="ABF42522"/>
    <property type="gene ID" value="Acid345_3521"/>
</dbReference>
<dbReference type="GO" id="GO:0005524">
    <property type="term" value="F:ATP binding"/>
    <property type="evidence" value="ECO:0007669"/>
    <property type="project" value="UniProtKB-KW"/>
</dbReference>
<dbReference type="PANTHER" id="PTHR24095">
    <property type="entry name" value="ACETYL-COENZYME A SYNTHETASE"/>
    <property type="match status" value="1"/>
</dbReference>
<evidence type="ECO:0000256" key="3">
    <source>
        <dbReference type="ARBA" id="ARBA00022741"/>
    </source>
</evidence>
<keyword evidence="5" id="KW-0007">Acetylation</keyword>
<sequence length="636" mass="70463">MSTVAPAPGVQSYVAKEEQYDAPQIVVKEALLQHWDEEYARSIADNDAFWGEYAKNFRWTKPFQTVSEANGAHHKWFLGGKTNITLNALDRHAKSERRNRVAYIWLCEDGSERVVTYGQLYRMVCRFANGLRSIDVNKGDRVVIYMPLTIECIVAMLACARVGAIHSVVYAGLGHQALRDRIEDAQAKVVIAGECTYRRGKTVALKPIVDEAIDGLEFVEHVVVYQRSKGQFEAASRREIDFFALMKFSSECPAEEMDAEDPLFILYTSGTTGKPKGVVHVHGGFMVGTTYHLRSFLDIGEQDIFWNTSDTGWIVGHSYIVYAPLCAGVTTLLREGAIDYPEPSAAWQIIERYGVTKMFTAPTAIRMFMRFGESLPLSYDLTTLRVVACAGEPLNPEAWRWAQTYIAGDGKWGYVIDNWWQTELGGPTLGTPVTKAMRAGKAGLPLPGVEADVVDMEGKRSPDGVQGRLILKRPFPHMMRTIWKNDARWEREWQEIPGCYMTGDVAVRDKDGYIAVIGRADDVLNVAGHRIGTAEVESALVSHPAVAEAAAIGIPDALKGESIKAFVQLRAGHNASDNLKAALVDHVRRELGPIATPSAIDFVPSLPKTRSGKIMRRLLKARETGADIGDLSTLEQ</sequence>
<dbReference type="InterPro" id="IPR025110">
    <property type="entry name" value="AMP-bd_C"/>
</dbReference>
<name>Q1IKS8_KORVE</name>
<evidence type="ECO:0000259" key="8">
    <source>
        <dbReference type="Pfam" id="PF13193"/>
    </source>
</evidence>
<dbReference type="GO" id="GO:0003987">
    <property type="term" value="F:acetate-CoA ligase activity"/>
    <property type="evidence" value="ECO:0007669"/>
    <property type="project" value="UniProtKB-UniRule"/>
</dbReference>
<keyword evidence="4" id="KW-0067">ATP-binding</keyword>